<reference evidence="1 2" key="1">
    <citation type="submission" date="2024-04" db="EMBL/GenBank/DDBJ databases">
        <authorList>
            <person name="Fracassetti M."/>
        </authorList>
    </citation>
    <scope>NUCLEOTIDE SEQUENCE [LARGE SCALE GENOMIC DNA]</scope>
</reference>
<proteinExistence type="predicted"/>
<gene>
    <name evidence="1" type="ORF">LTRI10_LOCUS46827</name>
</gene>
<dbReference type="AlphaFoldDB" id="A0AAV2G8X9"/>
<dbReference type="EMBL" id="OZ034821">
    <property type="protein sequence ID" value="CAL1407141.1"/>
    <property type="molecule type" value="Genomic_DNA"/>
</dbReference>
<name>A0AAV2G8X9_9ROSI</name>
<protein>
    <submittedName>
        <fullName evidence="1">Uncharacterized protein</fullName>
    </submittedName>
</protein>
<evidence type="ECO:0000313" key="1">
    <source>
        <dbReference type="EMBL" id="CAL1407141.1"/>
    </source>
</evidence>
<organism evidence="1 2">
    <name type="scientific">Linum trigynum</name>
    <dbReference type="NCBI Taxonomy" id="586398"/>
    <lineage>
        <taxon>Eukaryota</taxon>
        <taxon>Viridiplantae</taxon>
        <taxon>Streptophyta</taxon>
        <taxon>Embryophyta</taxon>
        <taxon>Tracheophyta</taxon>
        <taxon>Spermatophyta</taxon>
        <taxon>Magnoliopsida</taxon>
        <taxon>eudicotyledons</taxon>
        <taxon>Gunneridae</taxon>
        <taxon>Pentapetalae</taxon>
        <taxon>rosids</taxon>
        <taxon>fabids</taxon>
        <taxon>Malpighiales</taxon>
        <taxon>Linaceae</taxon>
        <taxon>Linum</taxon>
    </lineage>
</organism>
<accession>A0AAV2G8X9</accession>
<evidence type="ECO:0000313" key="2">
    <source>
        <dbReference type="Proteomes" id="UP001497516"/>
    </source>
</evidence>
<sequence length="136" mass="15065">MHAPKFTKEFSRVRLARSSNFGFLERHPLRYLEYLVMWAIASRKGMLRWSFRSISMKHPHSTSNLYLCTLVGKGSGGVYSATGGGIGNAFLTTPLFSPDVSCSSPSGRESSFSFTSLATTSRVIFTLLKWIAFTPA</sequence>
<keyword evidence="2" id="KW-1185">Reference proteome</keyword>
<dbReference type="Proteomes" id="UP001497516">
    <property type="component" value="Chromosome 8"/>
</dbReference>